<reference evidence="8 9" key="1">
    <citation type="journal article" date="2012" name="J. Bacteriol.">
        <title>Genome Sequence of Galbibacter marinum Type Strain ck-I2-15.</title>
        <authorList>
            <person name="Lai Q."/>
            <person name="Li C."/>
            <person name="Shao Z."/>
        </authorList>
    </citation>
    <scope>NUCLEOTIDE SEQUENCE [LARGE SCALE GENOMIC DNA]</scope>
    <source>
        <strain evidence="9">ck-I2-15</strain>
    </source>
</reference>
<dbReference type="STRING" id="555500.I215_07901"/>
<evidence type="ECO:0000313" key="8">
    <source>
        <dbReference type="EMBL" id="EKF55373.1"/>
    </source>
</evidence>
<evidence type="ECO:0000259" key="7">
    <source>
        <dbReference type="Pfam" id="PF04321"/>
    </source>
</evidence>
<dbReference type="PATRIC" id="fig|555500.3.peg.1637"/>
<dbReference type="Proteomes" id="UP000007364">
    <property type="component" value="Unassembled WGS sequence"/>
</dbReference>
<comment type="caution">
    <text evidence="8">The sequence shown here is derived from an EMBL/GenBank/DDBJ whole genome shotgun (WGS) entry which is preliminary data.</text>
</comment>
<evidence type="ECO:0000256" key="4">
    <source>
        <dbReference type="ARBA" id="ARBA00017099"/>
    </source>
</evidence>
<dbReference type="InterPro" id="IPR029903">
    <property type="entry name" value="RmlD-like-bd"/>
</dbReference>
<dbReference type="InterPro" id="IPR005913">
    <property type="entry name" value="dTDP_dehydrorham_reduct"/>
</dbReference>
<dbReference type="Pfam" id="PF04321">
    <property type="entry name" value="RmlD_sub_bind"/>
    <property type="match status" value="1"/>
</dbReference>
<proteinExistence type="inferred from homology"/>
<evidence type="ECO:0000313" key="9">
    <source>
        <dbReference type="Proteomes" id="UP000007364"/>
    </source>
</evidence>
<comment type="function">
    <text evidence="6">Catalyzes the reduction of dTDP-6-deoxy-L-lyxo-4-hexulose to yield dTDP-L-rhamnose.</text>
</comment>
<dbReference type="PANTHER" id="PTHR10491">
    <property type="entry name" value="DTDP-4-DEHYDRORHAMNOSE REDUCTASE"/>
    <property type="match status" value="1"/>
</dbReference>
<keyword evidence="6" id="KW-0521">NADP</keyword>
<dbReference type="InterPro" id="IPR036291">
    <property type="entry name" value="NAD(P)-bd_dom_sf"/>
</dbReference>
<comment type="pathway">
    <text evidence="1 6">Carbohydrate biosynthesis; dTDP-L-rhamnose biosynthesis.</text>
</comment>
<dbReference type="Gene3D" id="3.40.50.720">
    <property type="entry name" value="NAD(P)-binding Rossmann-like Domain"/>
    <property type="match status" value="1"/>
</dbReference>
<comment type="catalytic activity">
    <reaction evidence="5">
        <text>dTDP-beta-L-rhamnose + NADP(+) = dTDP-4-dehydro-beta-L-rhamnose + NADPH + H(+)</text>
        <dbReference type="Rhea" id="RHEA:21796"/>
        <dbReference type="ChEBI" id="CHEBI:15378"/>
        <dbReference type="ChEBI" id="CHEBI:57510"/>
        <dbReference type="ChEBI" id="CHEBI:57783"/>
        <dbReference type="ChEBI" id="CHEBI:58349"/>
        <dbReference type="ChEBI" id="CHEBI:62830"/>
        <dbReference type="EC" id="1.1.1.133"/>
    </reaction>
</comment>
<keyword evidence="9" id="KW-1185">Reference proteome</keyword>
<sequence>MKERYLKKILILGASGFIGGALYKELCSYFDTYGTYHTGKIYANNKHFFPFDMQNDDLIEILSRVRPDVIISALRGDFESQIETHFDVVDYCKATGSKIIFLSSANVFDAFSNFPSYEFDKTLSMSPYGKFKIKIETALMQLPEKNYSIARLPMVFGSHSPRIKELKYYIENHKAYEVFPDLVMNVTNIELLTKQLHYIINREIGGIFHLGSSDLVHHNEFIEEIIKVLGYHKPLLKNVYTSNFDRFLAVLPKDNKLPKHLNFGHIEVIKEMNIS</sequence>
<dbReference type="PANTHER" id="PTHR10491:SF4">
    <property type="entry name" value="METHIONINE ADENOSYLTRANSFERASE 2 SUBUNIT BETA"/>
    <property type="match status" value="1"/>
</dbReference>
<dbReference type="GO" id="GO:0048270">
    <property type="term" value="F:methionine adenosyltransferase regulator activity"/>
    <property type="evidence" value="ECO:0007669"/>
    <property type="project" value="TreeGrafter"/>
</dbReference>
<dbReference type="GO" id="GO:0048269">
    <property type="term" value="C:methionine adenosyltransferase complex"/>
    <property type="evidence" value="ECO:0007669"/>
    <property type="project" value="TreeGrafter"/>
</dbReference>
<dbReference type="EC" id="1.1.1.133" evidence="3 6"/>
<comment type="similarity">
    <text evidence="2 6">Belongs to the dTDP-4-dehydrorhamnose reductase family.</text>
</comment>
<evidence type="ECO:0000256" key="5">
    <source>
        <dbReference type="ARBA" id="ARBA00048200"/>
    </source>
</evidence>
<accession>K2P2X5</accession>
<gene>
    <name evidence="8" type="ORF">I215_07901</name>
</gene>
<dbReference type="eggNOG" id="COG1091">
    <property type="taxonomic scope" value="Bacteria"/>
</dbReference>
<keyword evidence="6" id="KW-0560">Oxidoreductase</keyword>
<dbReference type="GO" id="GO:0006556">
    <property type="term" value="P:S-adenosylmethionine biosynthetic process"/>
    <property type="evidence" value="ECO:0007669"/>
    <property type="project" value="TreeGrafter"/>
</dbReference>
<dbReference type="EMBL" id="AMSG01000008">
    <property type="protein sequence ID" value="EKF55373.1"/>
    <property type="molecule type" value="Genomic_DNA"/>
</dbReference>
<evidence type="ECO:0000256" key="3">
    <source>
        <dbReference type="ARBA" id="ARBA00012929"/>
    </source>
</evidence>
<dbReference type="SUPFAM" id="SSF51735">
    <property type="entry name" value="NAD(P)-binding Rossmann-fold domains"/>
    <property type="match status" value="1"/>
</dbReference>
<evidence type="ECO:0000256" key="1">
    <source>
        <dbReference type="ARBA" id="ARBA00004781"/>
    </source>
</evidence>
<organism evidence="8 9">
    <name type="scientific">Galbibacter marinus</name>
    <dbReference type="NCBI Taxonomy" id="555500"/>
    <lineage>
        <taxon>Bacteria</taxon>
        <taxon>Pseudomonadati</taxon>
        <taxon>Bacteroidota</taxon>
        <taxon>Flavobacteriia</taxon>
        <taxon>Flavobacteriales</taxon>
        <taxon>Flavobacteriaceae</taxon>
        <taxon>Galbibacter</taxon>
    </lineage>
</organism>
<protein>
    <recommendedName>
        <fullName evidence="4 6">dTDP-4-dehydrorhamnose reductase</fullName>
        <ecNumber evidence="3 6">1.1.1.133</ecNumber>
    </recommendedName>
</protein>
<evidence type="ECO:0000256" key="6">
    <source>
        <dbReference type="RuleBase" id="RU364082"/>
    </source>
</evidence>
<name>K2P2X5_9FLAO</name>
<dbReference type="GO" id="GO:0008831">
    <property type="term" value="F:dTDP-4-dehydrorhamnose reductase activity"/>
    <property type="evidence" value="ECO:0007669"/>
    <property type="project" value="UniProtKB-EC"/>
</dbReference>
<evidence type="ECO:0000256" key="2">
    <source>
        <dbReference type="ARBA" id="ARBA00010944"/>
    </source>
</evidence>
<dbReference type="AlphaFoldDB" id="K2P2X5"/>
<feature type="domain" description="RmlD-like substrate binding" evidence="7">
    <location>
        <begin position="8"/>
        <end position="245"/>
    </location>
</feature>